<dbReference type="InterPro" id="IPR000629">
    <property type="entry name" value="RNA-helicase_DEAD-box_CS"/>
</dbReference>
<evidence type="ECO:0000259" key="11">
    <source>
        <dbReference type="PROSITE" id="PS51195"/>
    </source>
</evidence>
<evidence type="ECO:0000259" key="9">
    <source>
        <dbReference type="PROSITE" id="PS51192"/>
    </source>
</evidence>
<dbReference type="InterPro" id="IPR014014">
    <property type="entry name" value="RNA_helicase_DEAD_Q_motif"/>
</dbReference>
<dbReference type="InterPro" id="IPR000533">
    <property type="entry name" value="Tropomyosin"/>
</dbReference>
<evidence type="ECO:0000256" key="8">
    <source>
        <dbReference type="SAM" id="MobiDB-lite"/>
    </source>
</evidence>
<dbReference type="GO" id="GO:0016787">
    <property type="term" value="F:hydrolase activity"/>
    <property type="evidence" value="ECO:0007669"/>
    <property type="project" value="UniProtKB-KW"/>
</dbReference>
<sequence>MSGVSEDAAGRGRRADKVGEQRSAHDAADDAAIEAGVFDEVVTEAAGGGAINFDELGLCRCLLRAVAALGFSRPTAIQERVVPLALAGRDVCASAATGSGKTAAFGLPLLERVVRAKAAHGKPTIRGVILLPTRELAAQCEEMVRGLGQFSGADVALVVGGAKDVKVQELALRRKPDVVVATPGRLLDHLTNGRGVHLDDVECCVLDEADRLLELGFEDELRQLLGALPGGSERGKGGRGSGTRQTMLFSATFGAKVESLAALSLVRPVRVRVASGHGAGGVAAKLTQDFVRLKAAEGRAEDAEREATLLALLTRTVDPASQAVVFFDTKAATRRVGALLEALRARGGLSGHALPPATELHGGLRQAQRDANLARFERGDAGILLCTDVAARGLDLAGVGAVVNFEMPRTVATYVHRVGRTARAGRSGHAVTLVGPQRRQALKEFLRSRTAQLDAARDAGDAGAAAELESAGLRSRAVPPAVLAEWRDAVGAAEADVAGLLALAAADRELSRAAEDAQRAENLLVHGADIAARPKREWFQSSKQK</sequence>
<feature type="short sequence motif" description="Q motif" evidence="6">
    <location>
        <begin position="51"/>
        <end position="79"/>
    </location>
</feature>
<protein>
    <recommendedName>
        <fullName evidence="14">RNA helicase</fullName>
    </recommendedName>
</protein>
<dbReference type="GO" id="GO:0003676">
    <property type="term" value="F:nucleic acid binding"/>
    <property type="evidence" value="ECO:0007669"/>
    <property type="project" value="InterPro"/>
</dbReference>
<evidence type="ECO:0000313" key="13">
    <source>
        <dbReference type="Proteomes" id="UP000002729"/>
    </source>
</evidence>
<dbReference type="Gene3D" id="3.40.50.300">
    <property type="entry name" value="P-loop containing nucleotide triphosphate hydrolases"/>
    <property type="match status" value="2"/>
</dbReference>
<dbReference type="PROSITE" id="PS00039">
    <property type="entry name" value="DEAD_ATP_HELICASE"/>
    <property type="match status" value="1"/>
</dbReference>
<organism evidence="13">
    <name type="scientific">Aureococcus anophagefferens</name>
    <name type="common">Harmful bloom alga</name>
    <dbReference type="NCBI Taxonomy" id="44056"/>
    <lineage>
        <taxon>Eukaryota</taxon>
        <taxon>Sar</taxon>
        <taxon>Stramenopiles</taxon>
        <taxon>Ochrophyta</taxon>
        <taxon>Pelagophyceae</taxon>
        <taxon>Pelagomonadales</taxon>
        <taxon>Pelagomonadaceae</taxon>
        <taxon>Aureococcus</taxon>
    </lineage>
</organism>
<evidence type="ECO:0000256" key="5">
    <source>
        <dbReference type="ARBA" id="ARBA00023054"/>
    </source>
</evidence>
<evidence type="ECO:0000256" key="6">
    <source>
        <dbReference type="PROSITE-ProRule" id="PRU00552"/>
    </source>
</evidence>
<dbReference type="Pfam" id="PF00271">
    <property type="entry name" value="Helicase_C"/>
    <property type="match status" value="1"/>
</dbReference>
<feature type="region of interest" description="Disordered" evidence="8">
    <location>
        <begin position="1"/>
        <end position="26"/>
    </location>
</feature>
<evidence type="ECO:0000256" key="4">
    <source>
        <dbReference type="ARBA" id="ARBA00022840"/>
    </source>
</evidence>
<dbReference type="PROSITE" id="PS51195">
    <property type="entry name" value="Q_MOTIF"/>
    <property type="match status" value="1"/>
</dbReference>
<evidence type="ECO:0000256" key="3">
    <source>
        <dbReference type="ARBA" id="ARBA00022806"/>
    </source>
</evidence>
<reference evidence="12 13" key="1">
    <citation type="journal article" date="2011" name="Proc. Natl. Acad. Sci. U.S.A.">
        <title>Niche of harmful alga Aureococcus anophagefferens revealed through ecogenomics.</title>
        <authorList>
            <person name="Gobler C.J."/>
            <person name="Berry D.L."/>
            <person name="Dyhrman S.T."/>
            <person name="Wilhelm S.W."/>
            <person name="Salamov A."/>
            <person name="Lobanov A.V."/>
            <person name="Zhang Y."/>
            <person name="Collier J.L."/>
            <person name="Wurch L.L."/>
            <person name="Kustka A.B."/>
            <person name="Dill B.D."/>
            <person name="Shah M."/>
            <person name="VerBerkmoes N.C."/>
            <person name="Kuo A."/>
            <person name="Terry A."/>
            <person name="Pangilinan J."/>
            <person name="Lindquist E.A."/>
            <person name="Lucas S."/>
            <person name="Paulsen I.T."/>
            <person name="Hattenrath-Lehmann T.K."/>
            <person name="Talmage S.C."/>
            <person name="Walker E.A."/>
            <person name="Koch F."/>
            <person name="Burson A.M."/>
            <person name="Marcoval M.A."/>
            <person name="Tang Y.Z."/>
            <person name="Lecleir G.R."/>
            <person name="Coyne K.J."/>
            <person name="Berg G.M."/>
            <person name="Bertrand E.M."/>
            <person name="Saito M.A."/>
            <person name="Gladyshev V.N."/>
            <person name="Grigoriev I.V."/>
        </authorList>
    </citation>
    <scope>NUCLEOTIDE SEQUENCE [LARGE SCALE GENOMIC DNA]</scope>
    <source>
        <strain evidence="13">CCMP 1984</strain>
    </source>
</reference>
<feature type="domain" description="Helicase ATP-binding" evidence="9">
    <location>
        <begin position="82"/>
        <end position="271"/>
    </location>
</feature>
<evidence type="ECO:0000256" key="7">
    <source>
        <dbReference type="RuleBase" id="RU000492"/>
    </source>
</evidence>
<evidence type="ECO:0000256" key="1">
    <source>
        <dbReference type="ARBA" id="ARBA00022741"/>
    </source>
</evidence>
<feature type="non-terminal residue" evidence="12">
    <location>
        <position position="545"/>
    </location>
</feature>
<dbReference type="OMA" id="KYANCTA"/>
<dbReference type="InParanoid" id="F0Y3E2"/>
<feature type="domain" description="DEAD-box RNA helicase Q" evidence="11">
    <location>
        <begin position="51"/>
        <end position="79"/>
    </location>
</feature>
<dbReference type="InterPro" id="IPR050079">
    <property type="entry name" value="DEAD_box_RNA_helicase"/>
</dbReference>
<dbReference type="SMART" id="SM00487">
    <property type="entry name" value="DEXDc"/>
    <property type="match status" value="1"/>
</dbReference>
<dbReference type="InterPro" id="IPR001650">
    <property type="entry name" value="Helicase_C-like"/>
</dbReference>
<dbReference type="RefSeq" id="XP_009035061.1">
    <property type="nucleotide sequence ID" value="XM_009036813.1"/>
</dbReference>
<dbReference type="InterPro" id="IPR014001">
    <property type="entry name" value="Helicase_ATP-bd"/>
</dbReference>
<dbReference type="GeneID" id="20219778"/>
<dbReference type="PROSITE" id="PS00326">
    <property type="entry name" value="TROPOMYOSIN"/>
    <property type="match status" value="1"/>
</dbReference>
<dbReference type="AlphaFoldDB" id="F0Y3E2"/>
<dbReference type="Pfam" id="PF00270">
    <property type="entry name" value="DEAD"/>
    <property type="match status" value="1"/>
</dbReference>
<evidence type="ECO:0008006" key="14">
    <source>
        <dbReference type="Google" id="ProtNLM"/>
    </source>
</evidence>
<dbReference type="InterPro" id="IPR011545">
    <property type="entry name" value="DEAD/DEAH_box_helicase_dom"/>
</dbReference>
<comment type="similarity">
    <text evidence="7">Belongs to the DEAD box helicase family.</text>
</comment>
<dbReference type="FunCoup" id="F0Y3E2">
    <property type="interactions" value="184"/>
</dbReference>
<dbReference type="InterPro" id="IPR027417">
    <property type="entry name" value="P-loop_NTPase"/>
</dbReference>
<keyword evidence="4 7" id="KW-0067">ATP-binding</keyword>
<keyword evidence="13" id="KW-1185">Reference proteome</keyword>
<evidence type="ECO:0000313" key="12">
    <source>
        <dbReference type="EMBL" id="EGB10246.1"/>
    </source>
</evidence>
<keyword evidence="2 7" id="KW-0378">Hydrolase</keyword>
<keyword evidence="3 7" id="KW-0347">Helicase</keyword>
<feature type="domain" description="Helicase C-terminal" evidence="10">
    <location>
        <begin position="308"/>
        <end position="472"/>
    </location>
</feature>
<evidence type="ECO:0000259" key="10">
    <source>
        <dbReference type="PROSITE" id="PS51194"/>
    </source>
</evidence>
<dbReference type="OrthoDB" id="10259843at2759"/>
<dbReference type="Proteomes" id="UP000002729">
    <property type="component" value="Unassembled WGS sequence"/>
</dbReference>
<name>F0Y3E2_AURAN</name>
<gene>
    <name evidence="12" type="ORF">AURANDRAFT_23571</name>
</gene>
<dbReference type="SUPFAM" id="SSF52540">
    <property type="entry name" value="P-loop containing nucleoside triphosphate hydrolases"/>
    <property type="match status" value="2"/>
</dbReference>
<dbReference type="EMBL" id="GL833124">
    <property type="protein sequence ID" value="EGB10246.1"/>
    <property type="molecule type" value="Genomic_DNA"/>
</dbReference>
<dbReference type="GO" id="GO:0005524">
    <property type="term" value="F:ATP binding"/>
    <property type="evidence" value="ECO:0007669"/>
    <property type="project" value="UniProtKB-KW"/>
</dbReference>
<dbReference type="eggNOG" id="KOG0338">
    <property type="taxonomic scope" value="Eukaryota"/>
</dbReference>
<dbReference type="PANTHER" id="PTHR47959">
    <property type="entry name" value="ATP-DEPENDENT RNA HELICASE RHLE-RELATED"/>
    <property type="match status" value="1"/>
</dbReference>
<dbReference type="GO" id="GO:0005829">
    <property type="term" value="C:cytosol"/>
    <property type="evidence" value="ECO:0007669"/>
    <property type="project" value="TreeGrafter"/>
</dbReference>
<feature type="compositionally biased region" description="Basic and acidic residues" evidence="8">
    <location>
        <begin position="8"/>
        <end position="26"/>
    </location>
</feature>
<dbReference type="GO" id="GO:0003724">
    <property type="term" value="F:RNA helicase activity"/>
    <property type="evidence" value="ECO:0007669"/>
    <property type="project" value="InterPro"/>
</dbReference>
<dbReference type="SMART" id="SM00490">
    <property type="entry name" value="HELICc"/>
    <property type="match status" value="1"/>
</dbReference>
<keyword evidence="1 7" id="KW-0547">Nucleotide-binding</keyword>
<accession>F0Y3E2</accession>
<dbReference type="CDD" id="cd18787">
    <property type="entry name" value="SF2_C_DEAD"/>
    <property type="match status" value="1"/>
</dbReference>
<evidence type="ECO:0000256" key="2">
    <source>
        <dbReference type="ARBA" id="ARBA00022801"/>
    </source>
</evidence>
<dbReference type="PROSITE" id="PS51192">
    <property type="entry name" value="HELICASE_ATP_BIND_1"/>
    <property type="match status" value="1"/>
</dbReference>
<dbReference type="PANTHER" id="PTHR47959:SF1">
    <property type="entry name" value="ATP-DEPENDENT RNA HELICASE DBPA"/>
    <property type="match status" value="1"/>
</dbReference>
<dbReference type="CDD" id="cd17947">
    <property type="entry name" value="DEADc_DDX27"/>
    <property type="match status" value="1"/>
</dbReference>
<dbReference type="PROSITE" id="PS51194">
    <property type="entry name" value="HELICASE_CTER"/>
    <property type="match status" value="1"/>
</dbReference>
<dbReference type="KEGG" id="aaf:AURANDRAFT_23571"/>
<keyword evidence="5" id="KW-0175">Coiled coil</keyword>
<proteinExistence type="inferred from homology"/>